<reference evidence="7" key="1">
    <citation type="journal article" date="2023" name="Int. J. Syst. Evol. Microbiol.">
        <title>Mesoterricola silvestris gen. nov., sp. nov., Mesoterricola sediminis sp. nov., Geothrix oryzae sp. nov., Geothrix edaphica sp. nov., Geothrix rubra sp. nov., and Geothrix limicola sp. nov., six novel members of Acidobacteriota isolated from soils.</title>
        <authorList>
            <person name="Itoh H."/>
            <person name="Sugisawa Y."/>
            <person name="Mise K."/>
            <person name="Xu Z."/>
            <person name="Kuniyasu M."/>
            <person name="Ushijima N."/>
            <person name="Kawano K."/>
            <person name="Kobayashi E."/>
            <person name="Shiratori Y."/>
            <person name="Masuda Y."/>
            <person name="Senoo K."/>
        </authorList>
    </citation>
    <scope>NUCLEOTIDE SEQUENCE</scope>
    <source>
        <strain evidence="7">W786</strain>
    </source>
</reference>
<feature type="transmembrane region" description="Helical" evidence="6">
    <location>
        <begin position="131"/>
        <end position="157"/>
    </location>
</feature>
<evidence type="ECO:0000313" key="8">
    <source>
        <dbReference type="Proteomes" id="UP001228113"/>
    </source>
</evidence>
<evidence type="ECO:0000256" key="1">
    <source>
        <dbReference type="ARBA" id="ARBA00004141"/>
    </source>
</evidence>
<evidence type="ECO:0000256" key="4">
    <source>
        <dbReference type="ARBA" id="ARBA00022989"/>
    </source>
</evidence>
<evidence type="ECO:0000313" key="7">
    <source>
        <dbReference type="EMBL" id="BDU76953.1"/>
    </source>
</evidence>
<dbReference type="EMBL" id="AP027081">
    <property type="protein sequence ID" value="BDU76953.1"/>
    <property type="molecule type" value="Genomic_DNA"/>
</dbReference>
<feature type="transmembrane region" description="Helical" evidence="6">
    <location>
        <begin position="261"/>
        <end position="287"/>
    </location>
</feature>
<evidence type="ECO:0000256" key="5">
    <source>
        <dbReference type="ARBA" id="ARBA00023136"/>
    </source>
</evidence>
<dbReference type="AlphaFoldDB" id="A0AA48HEU7"/>
<feature type="transmembrane region" description="Helical" evidence="6">
    <location>
        <begin position="189"/>
        <end position="206"/>
    </location>
</feature>
<name>A0AA48HEU7_9BACT</name>
<feature type="transmembrane region" description="Helical" evidence="6">
    <location>
        <begin position="218"/>
        <end position="240"/>
    </location>
</feature>
<dbReference type="GO" id="GO:0005315">
    <property type="term" value="F:phosphate transmembrane transporter activity"/>
    <property type="evidence" value="ECO:0007669"/>
    <property type="project" value="InterPro"/>
</dbReference>
<proteinExistence type="predicted"/>
<evidence type="ECO:0000256" key="6">
    <source>
        <dbReference type="SAM" id="Phobius"/>
    </source>
</evidence>
<dbReference type="GO" id="GO:0035435">
    <property type="term" value="P:phosphate ion transmembrane transport"/>
    <property type="evidence" value="ECO:0007669"/>
    <property type="project" value="TreeGrafter"/>
</dbReference>
<dbReference type="InterPro" id="IPR001204">
    <property type="entry name" value="Phos_transporter"/>
</dbReference>
<comment type="subcellular location">
    <subcellularLocation>
        <location evidence="1">Membrane</location>
        <topology evidence="1">Multi-pass membrane protein</topology>
    </subcellularLocation>
</comment>
<gene>
    <name evidence="7" type="ORF">METESE_19110</name>
</gene>
<dbReference type="PANTHER" id="PTHR11101">
    <property type="entry name" value="PHOSPHATE TRANSPORTER"/>
    <property type="match status" value="1"/>
</dbReference>
<dbReference type="KEGG" id="msea:METESE_19110"/>
<evidence type="ECO:0000256" key="2">
    <source>
        <dbReference type="ARBA" id="ARBA00022448"/>
    </source>
</evidence>
<organism evidence="7 8">
    <name type="scientific">Mesoterricola sediminis</name>
    <dbReference type="NCBI Taxonomy" id="2927980"/>
    <lineage>
        <taxon>Bacteria</taxon>
        <taxon>Pseudomonadati</taxon>
        <taxon>Acidobacteriota</taxon>
        <taxon>Holophagae</taxon>
        <taxon>Holophagales</taxon>
        <taxon>Holophagaceae</taxon>
        <taxon>Mesoterricola</taxon>
    </lineage>
</organism>
<dbReference type="Pfam" id="PF01384">
    <property type="entry name" value="PHO4"/>
    <property type="match status" value="1"/>
</dbReference>
<keyword evidence="4 6" id="KW-1133">Transmembrane helix</keyword>
<dbReference type="GO" id="GO:0016020">
    <property type="term" value="C:membrane"/>
    <property type="evidence" value="ECO:0007669"/>
    <property type="project" value="UniProtKB-SubCell"/>
</dbReference>
<keyword evidence="3 6" id="KW-0812">Transmembrane</keyword>
<evidence type="ECO:0000256" key="3">
    <source>
        <dbReference type="ARBA" id="ARBA00022692"/>
    </source>
</evidence>
<sequence>MILSLILIVLLSWAIDYINGFHDTANAIATVVSTGVLSARNAIVMAAILNFGGALLGTHVATTIAKGIADAQFVVPQVIIAALVASIFWGLLTWYFGIPSSTSHSLMGGLAGAVVAHAGWHSLHWTKLEEIAAFIVISPVLGFFMGMILIVVILWIFRRVSQNRVNVMFRKLQLVSASAMAFTHGQNDAQKAMGIICLALIIYGKLHVAPGHAMVVPLWVKIGCATMMALGTASGGWKIIKTMGSKIVKLRPIHGFAAETAAAIVLFTTAHFGIPVSTTHSITGAIMGVGASMNASAVRWGVAGNIMVAWVLTIPASALAAAGCFKLIQPFF</sequence>
<keyword evidence="8" id="KW-1185">Reference proteome</keyword>
<feature type="transmembrane region" description="Helical" evidence="6">
    <location>
        <begin position="73"/>
        <end position="97"/>
    </location>
</feature>
<feature type="transmembrane region" description="Helical" evidence="6">
    <location>
        <begin position="307"/>
        <end position="328"/>
    </location>
</feature>
<protein>
    <submittedName>
        <fullName evidence="7">Inorganic phosphate transporter</fullName>
    </submittedName>
</protein>
<dbReference type="RefSeq" id="WP_243331093.1">
    <property type="nucleotide sequence ID" value="NZ_AP027081.1"/>
</dbReference>
<dbReference type="Proteomes" id="UP001228113">
    <property type="component" value="Chromosome"/>
</dbReference>
<dbReference type="PANTHER" id="PTHR11101:SF80">
    <property type="entry name" value="PHOSPHATE TRANSPORTER"/>
    <property type="match status" value="1"/>
</dbReference>
<accession>A0AA48HEU7</accession>
<keyword evidence="2" id="KW-0813">Transport</keyword>
<keyword evidence="5 6" id="KW-0472">Membrane</keyword>
<feature type="transmembrane region" description="Helical" evidence="6">
    <location>
        <begin position="38"/>
        <end position="61"/>
    </location>
</feature>